<sequence length="231" mass="27242">MNQNKRKSDKNQELKKKDHPVWDFFYSIRSNPNKIYCKECEKSGEESPASYVSRTSVTNLKKHFEKHHNEKWKDIDSQYQMMKSSKKSRLSDQETLDVSTNHTGSPNMSTNMESPSRLENVESSSVSNMSIFDVEIKKYTIKNIKNIKRVNIKGIIQKNIKELYLETEDEIEIERKHNNVRFLNVPVEKEINKYTIRNIKKVIIDDIIHECIDTDEMYLEIDGGIEFKQCI</sequence>
<dbReference type="GO" id="GO:0008270">
    <property type="term" value="F:zinc ion binding"/>
    <property type="evidence" value="ECO:0007669"/>
    <property type="project" value="UniProtKB-KW"/>
</dbReference>
<evidence type="ECO:0000313" key="8">
    <source>
        <dbReference type="Proteomes" id="UP000789405"/>
    </source>
</evidence>
<keyword evidence="2 4" id="KW-0863">Zinc-finger</keyword>
<dbReference type="AlphaFoldDB" id="A0A9N9DLH3"/>
<dbReference type="Proteomes" id="UP000789405">
    <property type="component" value="Unassembled WGS sequence"/>
</dbReference>
<gene>
    <name evidence="7" type="ORF">DERYTH_LOCUS9640</name>
</gene>
<feature type="compositionally biased region" description="Polar residues" evidence="5">
    <location>
        <begin position="96"/>
        <end position="114"/>
    </location>
</feature>
<evidence type="ECO:0000256" key="4">
    <source>
        <dbReference type="PROSITE-ProRule" id="PRU00027"/>
    </source>
</evidence>
<proteinExistence type="predicted"/>
<dbReference type="GO" id="GO:0003677">
    <property type="term" value="F:DNA binding"/>
    <property type="evidence" value="ECO:0007669"/>
    <property type="project" value="InterPro"/>
</dbReference>
<dbReference type="EMBL" id="CAJVPY010005328">
    <property type="protein sequence ID" value="CAG8640725.1"/>
    <property type="molecule type" value="Genomic_DNA"/>
</dbReference>
<protein>
    <submittedName>
        <fullName evidence="7">26744_t:CDS:1</fullName>
    </submittedName>
</protein>
<accession>A0A9N9DLH3</accession>
<feature type="domain" description="BED-type" evidence="6">
    <location>
        <begin position="16"/>
        <end position="75"/>
    </location>
</feature>
<dbReference type="OrthoDB" id="2431181at2759"/>
<evidence type="ECO:0000313" key="7">
    <source>
        <dbReference type="EMBL" id="CAG8640725.1"/>
    </source>
</evidence>
<comment type="caution">
    <text evidence="7">The sequence shown here is derived from an EMBL/GenBank/DDBJ whole genome shotgun (WGS) entry which is preliminary data.</text>
</comment>
<evidence type="ECO:0000256" key="5">
    <source>
        <dbReference type="SAM" id="MobiDB-lite"/>
    </source>
</evidence>
<keyword evidence="1" id="KW-0479">Metal-binding</keyword>
<dbReference type="PROSITE" id="PS50808">
    <property type="entry name" value="ZF_BED"/>
    <property type="match status" value="1"/>
</dbReference>
<evidence type="ECO:0000256" key="1">
    <source>
        <dbReference type="ARBA" id="ARBA00022723"/>
    </source>
</evidence>
<evidence type="ECO:0000256" key="3">
    <source>
        <dbReference type="ARBA" id="ARBA00022833"/>
    </source>
</evidence>
<keyword evidence="8" id="KW-1185">Reference proteome</keyword>
<evidence type="ECO:0000259" key="6">
    <source>
        <dbReference type="PROSITE" id="PS50808"/>
    </source>
</evidence>
<reference evidence="7" key="1">
    <citation type="submission" date="2021-06" db="EMBL/GenBank/DDBJ databases">
        <authorList>
            <person name="Kallberg Y."/>
            <person name="Tangrot J."/>
            <person name="Rosling A."/>
        </authorList>
    </citation>
    <scope>NUCLEOTIDE SEQUENCE</scope>
    <source>
        <strain evidence="7">MA453B</strain>
    </source>
</reference>
<organism evidence="7 8">
    <name type="scientific">Dentiscutata erythropus</name>
    <dbReference type="NCBI Taxonomy" id="1348616"/>
    <lineage>
        <taxon>Eukaryota</taxon>
        <taxon>Fungi</taxon>
        <taxon>Fungi incertae sedis</taxon>
        <taxon>Mucoromycota</taxon>
        <taxon>Glomeromycotina</taxon>
        <taxon>Glomeromycetes</taxon>
        <taxon>Diversisporales</taxon>
        <taxon>Gigasporaceae</taxon>
        <taxon>Dentiscutata</taxon>
    </lineage>
</organism>
<dbReference type="InterPro" id="IPR003656">
    <property type="entry name" value="Znf_BED"/>
</dbReference>
<evidence type="ECO:0000256" key="2">
    <source>
        <dbReference type="ARBA" id="ARBA00022771"/>
    </source>
</evidence>
<dbReference type="Pfam" id="PF02892">
    <property type="entry name" value="zf-BED"/>
    <property type="match status" value="1"/>
</dbReference>
<name>A0A9N9DLH3_9GLOM</name>
<feature type="region of interest" description="Disordered" evidence="5">
    <location>
        <begin position="83"/>
        <end position="116"/>
    </location>
</feature>
<keyword evidence="3" id="KW-0862">Zinc</keyword>